<dbReference type="Proteomes" id="UP001206312">
    <property type="component" value="Unassembled WGS sequence"/>
</dbReference>
<keyword evidence="2" id="KW-1185">Reference proteome</keyword>
<accession>A0ABT1AVQ1</accession>
<name>A0ABT1AVQ1_9FLAO</name>
<evidence type="ECO:0000313" key="1">
    <source>
        <dbReference type="EMBL" id="MCO5723956.1"/>
    </source>
</evidence>
<sequence length="244" mass="28216">MEAVTTLNLFRYRGFSAKFWALSQMGLAHRSLRGVRGVTFYKLLGTGRQGFSTRPDWSVYGLLQVWESEALAADFFDRHPGMQAFRERCDENLRIYLHPLRSVGLWDGRNPFGDGAEPLAGIQALAVLTRASIRKKHLWNFWNFVPRAQDPLRHGKGLVYTKGIGETPLVDMATFSLWDDLRSMQEYAYGTPAHLEAIKRTRELGWYREELFARFQPYRIEGSWRDIPGLQAFREALGDIRTKR</sequence>
<reference evidence="1 2" key="1">
    <citation type="submission" date="2022-06" db="EMBL/GenBank/DDBJ databases">
        <authorList>
            <person name="Xuan X."/>
        </authorList>
    </citation>
    <scope>NUCLEOTIDE SEQUENCE [LARGE SCALE GENOMIC DNA]</scope>
    <source>
        <strain evidence="1 2">2V75</strain>
    </source>
</reference>
<protein>
    <submittedName>
        <fullName evidence="1">DUF3291 domain-containing protein</fullName>
    </submittedName>
</protein>
<dbReference type="CDD" id="cd21650">
    <property type="entry name" value="CrtA-like"/>
    <property type="match status" value="1"/>
</dbReference>
<dbReference type="InterPro" id="IPR049574">
    <property type="entry name" value="CrtA-like"/>
</dbReference>
<dbReference type="RefSeq" id="WP_252740330.1">
    <property type="nucleotide sequence ID" value="NZ_JAMXIB010000002.1"/>
</dbReference>
<dbReference type="EMBL" id="JAMXIB010000002">
    <property type="protein sequence ID" value="MCO5723956.1"/>
    <property type="molecule type" value="Genomic_DNA"/>
</dbReference>
<proteinExistence type="predicted"/>
<comment type="caution">
    <text evidence="1">The sequence shown here is derived from an EMBL/GenBank/DDBJ whole genome shotgun (WGS) entry which is preliminary data.</text>
</comment>
<evidence type="ECO:0000313" key="2">
    <source>
        <dbReference type="Proteomes" id="UP001206312"/>
    </source>
</evidence>
<gene>
    <name evidence="1" type="ORF">NG653_03750</name>
</gene>
<organism evidence="1 2">
    <name type="scientific">Robiginitalea marina</name>
    <dbReference type="NCBI Taxonomy" id="2954105"/>
    <lineage>
        <taxon>Bacteria</taxon>
        <taxon>Pseudomonadati</taxon>
        <taxon>Bacteroidota</taxon>
        <taxon>Flavobacteriia</taxon>
        <taxon>Flavobacteriales</taxon>
        <taxon>Flavobacteriaceae</taxon>
        <taxon>Robiginitalea</taxon>
    </lineage>
</organism>